<dbReference type="CDD" id="cd00037">
    <property type="entry name" value="CLECT"/>
    <property type="match status" value="2"/>
</dbReference>
<keyword evidence="3 4" id="KW-1015">Disulfide bond</keyword>
<evidence type="ECO:0000256" key="1">
    <source>
        <dbReference type="ARBA" id="ARBA00022536"/>
    </source>
</evidence>
<organism evidence="8 9">
    <name type="scientific">Plectus sambesii</name>
    <dbReference type="NCBI Taxonomy" id="2011161"/>
    <lineage>
        <taxon>Eukaryota</taxon>
        <taxon>Metazoa</taxon>
        <taxon>Ecdysozoa</taxon>
        <taxon>Nematoda</taxon>
        <taxon>Chromadorea</taxon>
        <taxon>Plectida</taxon>
        <taxon>Plectina</taxon>
        <taxon>Plectoidea</taxon>
        <taxon>Plectidae</taxon>
        <taxon>Plectus</taxon>
    </lineage>
</organism>
<dbReference type="CDD" id="cd00054">
    <property type="entry name" value="EGF_CA"/>
    <property type="match status" value="2"/>
</dbReference>
<dbReference type="WBParaSite" id="PSAMB.scaffold6021size10363.g27803.t1">
    <property type="protein sequence ID" value="PSAMB.scaffold6021size10363.g27803.t1"/>
    <property type="gene ID" value="PSAMB.scaffold6021size10363.g27803"/>
</dbReference>
<dbReference type="PROSITE" id="PS50041">
    <property type="entry name" value="C_TYPE_LECTIN_2"/>
    <property type="match status" value="2"/>
</dbReference>
<dbReference type="SMART" id="SM00181">
    <property type="entry name" value="EGF"/>
    <property type="match status" value="2"/>
</dbReference>
<sequence>MVSGWNLLLTLFIAASSYLRLALTAVCDSSPCRYGATCNDLTTSYTCTCHSTFFTGTNCESHLTYSYSSPAISIHIHTAEQLTWALGVQLCLKMGKRPVAINNDTINSFIKTLATSNSVQYVIIGVSDLNKADMNQADYKLLDGTSLTLSNPWTAGFETGTGSSKWCTKMDVSTGQWLQMLCEDSSDRAVAVCETTGTTYTSDTYLCAGYPCQNGGTCTEVSGSVSCTCMPTFTSSRCELHSFMGYGTGYYFHNHQDTTSTSIAPYTRQQAQELCTSFTDPSLKMLAVVYDAAMFTYIYNYIQTQTSTTSLYWIGLKKSGADYIWPDGSSLTDRGGFNKWASGQPGTDDCVTMGTDGLWKTAVCTSTATPLNDDHINYFYFYYFFYDHNDYYVNHVNHVNHNLFYNNNNHLNNHKHINNIDVNNYTHNNNHFNDHKLIHNIDINNYLLDNYKLFNNNIDVNNHPHNNNHLNNHKHINNIDVNNYTYNNNYLDNYELINNININNYLLDNYKLFNDNIDINNININNYLLDNYKLFNNNIDINNHPNNNNHLNNHKHINNIDFNNYTYNNNYLDNYKLFNNFCINNNPHNNNLLDNYKHINNIDINNHSNNSNQLDNHKLFNNIDINNHPHNNNLLDNYKLFNYIIHNYFKHYIFYDINTNNKYAHCFVFILTLQRAVWLVLKNFLQLYNSSRNDYEHIDPIHNDDLHNFNYHHHDGNSNNYKSGINEHHYSNYYYDDDRSSHINNNLLHNIHIFYLNDFHDNHDNIDEYDYNYSTSNENINDVNYHNKHNNSDINEYDSIKYNDLSHKDTNK</sequence>
<dbReference type="Pfam" id="PF00059">
    <property type="entry name" value="Lectin_C"/>
    <property type="match status" value="1"/>
</dbReference>
<dbReference type="GO" id="GO:0007219">
    <property type="term" value="P:Notch signaling pathway"/>
    <property type="evidence" value="ECO:0007669"/>
    <property type="project" value="TreeGrafter"/>
</dbReference>
<dbReference type="GO" id="GO:0005509">
    <property type="term" value="F:calcium ion binding"/>
    <property type="evidence" value="ECO:0007669"/>
    <property type="project" value="InterPro"/>
</dbReference>
<keyword evidence="1 4" id="KW-0245">EGF-like domain</keyword>
<dbReference type="SUPFAM" id="SSF57196">
    <property type="entry name" value="EGF/Laminin"/>
    <property type="match status" value="2"/>
</dbReference>
<dbReference type="Proteomes" id="UP000887566">
    <property type="component" value="Unplaced"/>
</dbReference>
<dbReference type="Gene3D" id="3.10.100.10">
    <property type="entry name" value="Mannose-Binding Protein A, subunit A"/>
    <property type="match status" value="2"/>
</dbReference>
<evidence type="ECO:0000256" key="5">
    <source>
        <dbReference type="SAM" id="SignalP"/>
    </source>
</evidence>
<name>A0A914X194_9BILA</name>
<dbReference type="InterPro" id="IPR001881">
    <property type="entry name" value="EGF-like_Ca-bd_dom"/>
</dbReference>
<dbReference type="Gene3D" id="2.10.25.10">
    <property type="entry name" value="Laminin"/>
    <property type="match status" value="2"/>
</dbReference>
<evidence type="ECO:0000256" key="3">
    <source>
        <dbReference type="ARBA" id="ARBA00023157"/>
    </source>
</evidence>
<evidence type="ECO:0000313" key="8">
    <source>
        <dbReference type="Proteomes" id="UP000887566"/>
    </source>
</evidence>
<evidence type="ECO:0000256" key="2">
    <source>
        <dbReference type="ARBA" id="ARBA00022737"/>
    </source>
</evidence>
<accession>A0A914X194</accession>
<dbReference type="InterPro" id="IPR001304">
    <property type="entry name" value="C-type_lectin-like"/>
</dbReference>
<protein>
    <submittedName>
        <fullName evidence="9">C-type lectin domain-containing protein</fullName>
    </submittedName>
</protein>
<dbReference type="GO" id="GO:0005112">
    <property type="term" value="F:Notch binding"/>
    <property type="evidence" value="ECO:0007669"/>
    <property type="project" value="TreeGrafter"/>
</dbReference>
<keyword evidence="2" id="KW-0677">Repeat</keyword>
<dbReference type="InterPro" id="IPR000152">
    <property type="entry name" value="EGF-type_Asp/Asn_hydroxyl_site"/>
</dbReference>
<evidence type="ECO:0000256" key="4">
    <source>
        <dbReference type="PROSITE-ProRule" id="PRU00076"/>
    </source>
</evidence>
<feature type="domain" description="C-type lectin" evidence="7">
    <location>
        <begin position="250"/>
        <end position="364"/>
    </location>
</feature>
<feature type="domain" description="C-type lectin" evidence="7">
    <location>
        <begin position="80"/>
        <end position="183"/>
    </location>
</feature>
<comment type="caution">
    <text evidence="4">Lacks conserved residue(s) required for the propagation of feature annotation.</text>
</comment>
<evidence type="ECO:0000259" key="7">
    <source>
        <dbReference type="PROSITE" id="PS50041"/>
    </source>
</evidence>
<dbReference type="SMART" id="SM00179">
    <property type="entry name" value="EGF_CA"/>
    <property type="match status" value="2"/>
</dbReference>
<proteinExistence type="predicted"/>
<dbReference type="InterPro" id="IPR016187">
    <property type="entry name" value="CTDL_fold"/>
</dbReference>
<evidence type="ECO:0000259" key="6">
    <source>
        <dbReference type="PROSITE" id="PS50026"/>
    </source>
</evidence>
<dbReference type="PANTHER" id="PTHR12916:SF10">
    <property type="entry name" value="NEUROGENIC LOCUS NOTCH HOMOLOG PROTEIN 2 PRECURSOR"/>
    <property type="match status" value="1"/>
</dbReference>
<dbReference type="SMART" id="SM00034">
    <property type="entry name" value="CLECT"/>
    <property type="match status" value="2"/>
</dbReference>
<feature type="chain" id="PRO_5038008775" evidence="5">
    <location>
        <begin position="25"/>
        <end position="812"/>
    </location>
</feature>
<dbReference type="PANTHER" id="PTHR12916">
    <property type="entry name" value="CYTOCHROME C OXIDASE POLYPEPTIDE VIC-2"/>
    <property type="match status" value="1"/>
</dbReference>
<dbReference type="InterPro" id="IPR000742">
    <property type="entry name" value="EGF"/>
</dbReference>
<dbReference type="PROSITE" id="PS00010">
    <property type="entry name" value="ASX_HYDROXYL"/>
    <property type="match status" value="1"/>
</dbReference>
<feature type="domain" description="EGF-like" evidence="6">
    <location>
        <begin position="203"/>
        <end position="239"/>
    </location>
</feature>
<dbReference type="SUPFAM" id="SSF56436">
    <property type="entry name" value="C-type lectin-like"/>
    <property type="match status" value="2"/>
</dbReference>
<dbReference type="InterPro" id="IPR016186">
    <property type="entry name" value="C-type_lectin-like/link_sf"/>
</dbReference>
<dbReference type="PROSITE" id="PS50026">
    <property type="entry name" value="EGF_3"/>
    <property type="match status" value="2"/>
</dbReference>
<evidence type="ECO:0000313" key="9">
    <source>
        <dbReference type="WBParaSite" id="PSAMB.scaffold6021size10363.g27803.t1"/>
    </source>
</evidence>
<keyword evidence="8" id="KW-1185">Reference proteome</keyword>
<feature type="signal peptide" evidence="5">
    <location>
        <begin position="1"/>
        <end position="24"/>
    </location>
</feature>
<feature type="disulfide bond" evidence="4">
    <location>
        <begin position="229"/>
        <end position="238"/>
    </location>
</feature>
<dbReference type="AlphaFoldDB" id="A0A914X194"/>
<feature type="domain" description="EGF-like" evidence="6">
    <location>
        <begin position="23"/>
        <end position="60"/>
    </location>
</feature>
<reference evidence="9" key="1">
    <citation type="submission" date="2022-11" db="UniProtKB">
        <authorList>
            <consortium name="WormBaseParasite"/>
        </authorList>
    </citation>
    <scope>IDENTIFICATION</scope>
</reference>
<keyword evidence="5" id="KW-0732">Signal</keyword>